<feature type="compositionally biased region" description="Basic and acidic residues" evidence="2">
    <location>
        <begin position="262"/>
        <end position="368"/>
    </location>
</feature>
<dbReference type="Gene3D" id="3.30.70.330">
    <property type="match status" value="1"/>
</dbReference>
<organism evidence="4 5">
    <name type="scientific">Malassezia furfur</name>
    <name type="common">Pityriasis versicolor infection agent</name>
    <name type="synonym">Pityrosporum furfur</name>
    <dbReference type="NCBI Taxonomy" id="55194"/>
    <lineage>
        <taxon>Eukaryota</taxon>
        <taxon>Fungi</taxon>
        <taxon>Dikarya</taxon>
        <taxon>Basidiomycota</taxon>
        <taxon>Ustilaginomycotina</taxon>
        <taxon>Malasseziomycetes</taxon>
        <taxon>Malasseziales</taxon>
        <taxon>Malasseziaceae</taxon>
        <taxon>Malassezia</taxon>
    </lineage>
</organism>
<feature type="region of interest" description="Disordered" evidence="2">
    <location>
        <begin position="1"/>
        <end position="149"/>
    </location>
</feature>
<protein>
    <recommendedName>
        <fullName evidence="3">RRM domain-containing protein</fullName>
    </recommendedName>
</protein>
<proteinExistence type="predicted"/>
<feature type="compositionally biased region" description="Basic and acidic residues" evidence="2">
    <location>
        <begin position="26"/>
        <end position="87"/>
    </location>
</feature>
<dbReference type="EMBL" id="CP046234">
    <property type="protein sequence ID" value="WFD46706.1"/>
    <property type="molecule type" value="Genomic_DNA"/>
</dbReference>
<gene>
    <name evidence="4" type="ORF">GLX27_001343</name>
</gene>
<dbReference type="Pfam" id="PF00076">
    <property type="entry name" value="RRM_1"/>
    <property type="match status" value="1"/>
</dbReference>
<feature type="compositionally biased region" description="Basic and acidic residues" evidence="2">
    <location>
        <begin position="1"/>
        <end position="12"/>
    </location>
</feature>
<accession>A0ABY8EMB7</accession>
<dbReference type="InterPro" id="IPR012677">
    <property type="entry name" value="Nucleotide-bd_a/b_plait_sf"/>
</dbReference>
<dbReference type="InterPro" id="IPR035979">
    <property type="entry name" value="RBD_domain_sf"/>
</dbReference>
<evidence type="ECO:0000313" key="5">
    <source>
        <dbReference type="Proteomes" id="UP000818624"/>
    </source>
</evidence>
<dbReference type="SUPFAM" id="SSF54928">
    <property type="entry name" value="RNA-binding domain, RBD"/>
    <property type="match status" value="1"/>
</dbReference>
<dbReference type="PANTHER" id="PTHR48025">
    <property type="entry name" value="OS02G0815200 PROTEIN"/>
    <property type="match status" value="1"/>
</dbReference>
<dbReference type="CDD" id="cd12363">
    <property type="entry name" value="RRM_TRA2"/>
    <property type="match status" value="1"/>
</dbReference>
<dbReference type="InterPro" id="IPR000504">
    <property type="entry name" value="RRM_dom"/>
</dbReference>
<feature type="compositionally biased region" description="Pro residues" evidence="2">
    <location>
        <begin position="126"/>
        <end position="143"/>
    </location>
</feature>
<keyword evidence="1" id="KW-0694">RNA-binding</keyword>
<dbReference type="PANTHER" id="PTHR48025:SF1">
    <property type="entry name" value="RRM DOMAIN-CONTAINING PROTEIN"/>
    <property type="match status" value="1"/>
</dbReference>
<evidence type="ECO:0000256" key="1">
    <source>
        <dbReference type="ARBA" id="ARBA00022884"/>
    </source>
</evidence>
<feature type="region of interest" description="Disordered" evidence="2">
    <location>
        <begin position="221"/>
        <end position="435"/>
    </location>
</feature>
<dbReference type="SMART" id="SM00360">
    <property type="entry name" value="RRM"/>
    <property type="match status" value="1"/>
</dbReference>
<reference evidence="4 5" key="1">
    <citation type="journal article" date="2020" name="Elife">
        <title>Loss of centromere function drives karyotype evolution in closely related Malassezia species.</title>
        <authorList>
            <person name="Sankaranarayanan S.R."/>
            <person name="Ianiri G."/>
            <person name="Coelho M.A."/>
            <person name="Reza M.H."/>
            <person name="Thimmappa B.C."/>
            <person name="Ganguly P."/>
            <person name="Vadnala R.N."/>
            <person name="Sun S."/>
            <person name="Siddharthan R."/>
            <person name="Tellgren-Roth C."/>
            <person name="Dawson T.L."/>
            <person name="Heitman J."/>
            <person name="Sanyal K."/>
        </authorList>
    </citation>
    <scope>NUCLEOTIDE SEQUENCE [LARGE SCALE GENOMIC DNA]</scope>
    <source>
        <strain evidence="4">CBS14141</strain>
    </source>
</reference>
<feature type="compositionally biased region" description="Basic and acidic residues" evidence="2">
    <location>
        <begin position="95"/>
        <end position="123"/>
    </location>
</feature>
<evidence type="ECO:0000313" key="4">
    <source>
        <dbReference type="EMBL" id="WFD46706.1"/>
    </source>
</evidence>
<dbReference type="Proteomes" id="UP000818624">
    <property type="component" value="Chromosome 1"/>
</dbReference>
<name>A0ABY8EMB7_MALFU</name>
<keyword evidence="5" id="KW-1185">Reference proteome</keyword>
<evidence type="ECO:0000259" key="3">
    <source>
        <dbReference type="SMART" id="SM00360"/>
    </source>
</evidence>
<dbReference type="InterPro" id="IPR050502">
    <property type="entry name" value="Euk_RNA-bind_prot"/>
</dbReference>
<evidence type="ECO:0000256" key="2">
    <source>
        <dbReference type="SAM" id="MobiDB-lite"/>
    </source>
</evidence>
<feature type="domain" description="RRM" evidence="3">
    <location>
        <begin position="147"/>
        <end position="220"/>
    </location>
</feature>
<sequence>MVGSTRLDHADVQADVNDPISSPIHAGREELSEDVHILDDTSDMRGERDWDNAQNDDYDRRDAREDPDTEMRDYDRDGRNDRDDRGSRYAPPRRGRGDDGRAPPPSRRYDDRDRDRDRGRDRAGYPPAPPRARGPPPSRPSPSPSNIVGAFGLSIRTTERDLEDEFGRIGPVEKVVIVYDARTGRSRGFGFVTMRDVESATEAVKQLNDLDLHGRRIRVDFSSTSRAHDPTPGEYRGNPRPVDDRPPRTGSSYRGSAYVPGDRGRDRDDRGYDRGYGRGGYGRDRGDDRYDRYPRDRDDRYGGDRYDRDRYPRDRDDRDRYPRDRDDRYGGDRYGGRDDRYARGRDDRFPRDRYSDHPRTRDDRGEPRGHRRGAPSDAPDWRRGASPVRGSSPPPRARSRSPGMYRDDDRERGDYRDERETQDRYADTAPRRDDE</sequence>
<feature type="compositionally biased region" description="Basic and acidic residues" evidence="2">
    <location>
        <begin position="405"/>
        <end position="435"/>
    </location>
</feature>